<gene>
    <name evidence="6" type="ORF">Pro02_01340</name>
</gene>
<name>A0A8J3RX03_PLARO</name>
<dbReference type="GO" id="GO:0015074">
    <property type="term" value="P:DNA integration"/>
    <property type="evidence" value="ECO:0007669"/>
    <property type="project" value="UniProtKB-KW"/>
</dbReference>
<dbReference type="Proteomes" id="UP000655044">
    <property type="component" value="Unassembled WGS sequence"/>
</dbReference>
<evidence type="ECO:0000259" key="5">
    <source>
        <dbReference type="PROSITE" id="PS51900"/>
    </source>
</evidence>
<dbReference type="GO" id="GO:0003677">
    <property type="term" value="F:DNA binding"/>
    <property type="evidence" value="ECO:0007669"/>
    <property type="project" value="UniProtKB-UniRule"/>
</dbReference>
<dbReference type="InterPro" id="IPR044068">
    <property type="entry name" value="CB"/>
</dbReference>
<dbReference type="PANTHER" id="PTHR30349">
    <property type="entry name" value="PHAGE INTEGRASE-RELATED"/>
    <property type="match status" value="1"/>
</dbReference>
<protein>
    <submittedName>
        <fullName evidence="6">Site-specific integrase</fullName>
    </submittedName>
</protein>
<dbReference type="SUPFAM" id="SSF56349">
    <property type="entry name" value="DNA breaking-rejoining enzymes"/>
    <property type="match status" value="1"/>
</dbReference>
<dbReference type="Gene3D" id="1.10.443.10">
    <property type="entry name" value="Intergrase catalytic core"/>
    <property type="match status" value="1"/>
</dbReference>
<proteinExistence type="predicted"/>
<feature type="domain" description="Tyr recombinase" evidence="4">
    <location>
        <begin position="174"/>
        <end position="393"/>
    </location>
</feature>
<evidence type="ECO:0000313" key="6">
    <source>
        <dbReference type="EMBL" id="GIH81726.1"/>
    </source>
</evidence>
<dbReference type="InterPro" id="IPR011010">
    <property type="entry name" value="DNA_brk_join_enz"/>
</dbReference>
<dbReference type="EMBL" id="BOOI01000001">
    <property type="protein sequence ID" value="GIH81726.1"/>
    <property type="molecule type" value="Genomic_DNA"/>
</dbReference>
<evidence type="ECO:0000313" key="7">
    <source>
        <dbReference type="Proteomes" id="UP000655044"/>
    </source>
</evidence>
<organism evidence="6 7">
    <name type="scientific">Planobispora rosea</name>
    <dbReference type="NCBI Taxonomy" id="35762"/>
    <lineage>
        <taxon>Bacteria</taxon>
        <taxon>Bacillati</taxon>
        <taxon>Actinomycetota</taxon>
        <taxon>Actinomycetes</taxon>
        <taxon>Streptosporangiales</taxon>
        <taxon>Streptosporangiaceae</taxon>
        <taxon>Planobispora</taxon>
    </lineage>
</organism>
<evidence type="ECO:0000259" key="4">
    <source>
        <dbReference type="PROSITE" id="PS51898"/>
    </source>
</evidence>
<dbReference type="CDD" id="cd01189">
    <property type="entry name" value="INT_ICEBs1_C_like"/>
    <property type="match status" value="1"/>
</dbReference>
<evidence type="ECO:0000256" key="1">
    <source>
        <dbReference type="ARBA" id="ARBA00023125"/>
    </source>
</evidence>
<dbReference type="InterPro" id="IPR013762">
    <property type="entry name" value="Integrase-like_cat_sf"/>
</dbReference>
<sequence length="403" mass="45499">MGRKPNGASTVYLGKDGYWHGRVIVGVKDNGQPDRRHVQARTESEVIRKVRELERARDDGNVRKAGQRWTVAKWLTHWIEHIAVPPAIRENSHASYRVDVQTHLIPGIGAHRLDRLTPEHLEKLYAKMQREGKSAGTAHHVHRTIRAALNVAVRRGHLTRNPAMLAKAPTVVEEEVEPYEIDEVKRLLKAAEALPRNSTRWAVALALGLRQSEALGLKWADIDLDKGTLRVRRGRQRPKYEHGCGETCGRKAGYCPQRKQVRADTAETKSLAGRRTIGLPGQLVTLLRTHREEQDADRANARDLWKEGGWVFATATGGPLNPNTDYHQWKDLLKAAELRDARLHDARHTAATVLLILGVPERTVMAIMGWSSTGMTRRYQHVTDTIRHTVAKQVDELLWKTTS</sequence>
<dbReference type="Gene3D" id="1.10.150.130">
    <property type="match status" value="1"/>
</dbReference>
<dbReference type="Pfam" id="PF00589">
    <property type="entry name" value="Phage_integrase"/>
    <property type="match status" value="1"/>
</dbReference>
<dbReference type="InterPro" id="IPR050090">
    <property type="entry name" value="Tyrosine_recombinase_XerCD"/>
</dbReference>
<dbReference type="GO" id="GO:0006310">
    <property type="term" value="P:DNA recombination"/>
    <property type="evidence" value="ECO:0007669"/>
    <property type="project" value="UniProtKB-KW"/>
</dbReference>
<evidence type="ECO:0000256" key="3">
    <source>
        <dbReference type="PROSITE-ProRule" id="PRU01248"/>
    </source>
</evidence>
<dbReference type="InterPro" id="IPR002104">
    <property type="entry name" value="Integrase_catalytic"/>
</dbReference>
<dbReference type="PROSITE" id="PS51900">
    <property type="entry name" value="CB"/>
    <property type="match status" value="1"/>
</dbReference>
<comment type="caution">
    <text evidence="6">The sequence shown here is derived from an EMBL/GenBank/DDBJ whole genome shotgun (WGS) entry which is preliminary data.</text>
</comment>
<keyword evidence="2" id="KW-0233">DNA recombination</keyword>
<dbReference type="PANTHER" id="PTHR30349:SF91">
    <property type="entry name" value="INTA PROTEIN"/>
    <property type="match status" value="1"/>
</dbReference>
<dbReference type="InterPro" id="IPR010998">
    <property type="entry name" value="Integrase_recombinase_N"/>
</dbReference>
<evidence type="ECO:0000256" key="2">
    <source>
        <dbReference type="ARBA" id="ARBA00023172"/>
    </source>
</evidence>
<keyword evidence="7" id="KW-1185">Reference proteome</keyword>
<keyword evidence="1 3" id="KW-0238">DNA-binding</keyword>
<dbReference type="PROSITE" id="PS51898">
    <property type="entry name" value="TYR_RECOMBINASE"/>
    <property type="match status" value="1"/>
</dbReference>
<reference evidence="6" key="1">
    <citation type="submission" date="2021-01" db="EMBL/GenBank/DDBJ databases">
        <title>Whole genome shotgun sequence of Planobispora rosea NBRC 15558.</title>
        <authorList>
            <person name="Komaki H."/>
            <person name="Tamura T."/>
        </authorList>
    </citation>
    <scope>NUCLEOTIDE SEQUENCE</scope>
    <source>
        <strain evidence="6">NBRC 15558</strain>
    </source>
</reference>
<feature type="domain" description="Core-binding (CB)" evidence="5">
    <location>
        <begin position="69"/>
        <end position="153"/>
    </location>
</feature>
<dbReference type="AlphaFoldDB" id="A0A8J3RX03"/>
<accession>A0A8J3RX03</accession>
<dbReference type="RefSeq" id="WP_189242534.1">
    <property type="nucleotide sequence ID" value="NZ_BMQP01000016.1"/>
</dbReference>